<evidence type="ECO:0000313" key="5">
    <source>
        <dbReference type="EMBL" id="CAF0908504.1"/>
    </source>
</evidence>
<evidence type="ECO:0000313" key="6">
    <source>
        <dbReference type="EMBL" id="CAF3687922.1"/>
    </source>
</evidence>
<evidence type="ECO:0000256" key="2">
    <source>
        <dbReference type="ARBA" id="ARBA00022803"/>
    </source>
</evidence>
<comment type="caution">
    <text evidence="6">The sequence shown here is derived from an EMBL/GenBank/DDBJ whole genome shotgun (WGS) entry which is preliminary data.</text>
</comment>
<dbReference type="PROSITE" id="PS50005">
    <property type="entry name" value="TPR"/>
    <property type="match status" value="2"/>
</dbReference>
<dbReference type="InterPro" id="IPR011990">
    <property type="entry name" value="TPR-like_helical_dom_sf"/>
</dbReference>
<feature type="repeat" description="TPR" evidence="3">
    <location>
        <begin position="59"/>
        <end position="92"/>
    </location>
</feature>
<proteinExistence type="predicted"/>
<dbReference type="PROSITE" id="PS50293">
    <property type="entry name" value="TPR_REGION"/>
    <property type="match status" value="1"/>
</dbReference>
<dbReference type="Proteomes" id="UP000677228">
    <property type="component" value="Unassembled WGS sequence"/>
</dbReference>
<dbReference type="Pfam" id="PF13181">
    <property type="entry name" value="TPR_8"/>
    <property type="match status" value="1"/>
</dbReference>
<name>A0A8S2HXH4_9BILA</name>
<keyword evidence="1" id="KW-0677">Repeat</keyword>
<keyword evidence="4" id="KW-0472">Membrane</keyword>
<organism evidence="6 7">
    <name type="scientific">Didymodactylos carnosus</name>
    <dbReference type="NCBI Taxonomy" id="1234261"/>
    <lineage>
        <taxon>Eukaryota</taxon>
        <taxon>Metazoa</taxon>
        <taxon>Spiralia</taxon>
        <taxon>Gnathifera</taxon>
        <taxon>Rotifera</taxon>
        <taxon>Eurotatoria</taxon>
        <taxon>Bdelloidea</taxon>
        <taxon>Philodinida</taxon>
        <taxon>Philodinidae</taxon>
        <taxon>Didymodactylos</taxon>
    </lineage>
</organism>
<dbReference type="InterPro" id="IPR019734">
    <property type="entry name" value="TPR_rpt"/>
</dbReference>
<dbReference type="Proteomes" id="UP000682733">
    <property type="component" value="Unassembled WGS sequence"/>
</dbReference>
<dbReference type="PANTHER" id="PTHR45641:SF1">
    <property type="entry name" value="AAA+ ATPASE DOMAIN-CONTAINING PROTEIN"/>
    <property type="match status" value="1"/>
</dbReference>
<evidence type="ECO:0000256" key="4">
    <source>
        <dbReference type="SAM" id="Phobius"/>
    </source>
</evidence>
<dbReference type="SMART" id="SM00028">
    <property type="entry name" value="TPR"/>
    <property type="match status" value="3"/>
</dbReference>
<evidence type="ECO:0000313" key="7">
    <source>
        <dbReference type="Proteomes" id="UP000682733"/>
    </source>
</evidence>
<dbReference type="Pfam" id="PF13424">
    <property type="entry name" value="TPR_12"/>
    <property type="match status" value="1"/>
</dbReference>
<evidence type="ECO:0008006" key="8">
    <source>
        <dbReference type="Google" id="ProtNLM"/>
    </source>
</evidence>
<gene>
    <name evidence="5" type="ORF">OVA965_LOCUS9998</name>
    <name evidence="6" type="ORF">TMI583_LOCUS9994</name>
</gene>
<evidence type="ECO:0000256" key="1">
    <source>
        <dbReference type="ARBA" id="ARBA00022737"/>
    </source>
</evidence>
<sequence length="249" mass="28517">MISLRYVLNHLDRIGEETDGPYDLNMLGLLLTQIGEYAKAKQYFRRQINDTLPNNPKIGTLYSNIGGVYKHQGGYSQALTYLQQALEIDLKTLESNHSSVATTYHNIGMLYKDQGEYSQALKYSEKSLDIARNTQRCHNPITVRIQQQLGSIPLRNIGVLPISYSPLLCIFYIVDGYENFEGFAVLWYPYSLLVCVLFLVEGYEDLEDFAVLRYPYRTLLCIFYIVERYEDFDGFAESPSYGDQMIGGA</sequence>
<dbReference type="EMBL" id="CAJNOK010003623">
    <property type="protein sequence ID" value="CAF0908504.1"/>
    <property type="molecule type" value="Genomic_DNA"/>
</dbReference>
<keyword evidence="2 3" id="KW-0802">TPR repeat</keyword>
<dbReference type="PANTHER" id="PTHR45641">
    <property type="entry name" value="TETRATRICOPEPTIDE REPEAT PROTEIN (AFU_ORTHOLOGUE AFUA_6G03870)"/>
    <property type="match status" value="1"/>
</dbReference>
<accession>A0A8S2HXH4</accession>
<dbReference type="SUPFAM" id="SSF48452">
    <property type="entry name" value="TPR-like"/>
    <property type="match status" value="1"/>
</dbReference>
<evidence type="ECO:0000256" key="3">
    <source>
        <dbReference type="PROSITE-ProRule" id="PRU00339"/>
    </source>
</evidence>
<protein>
    <recommendedName>
        <fullName evidence="8">Tetratricopeptide repeat protein</fullName>
    </recommendedName>
</protein>
<dbReference type="EMBL" id="CAJOBA010003624">
    <property type="protein sequence ID" value="CAF3687922.1"/>
    <property type="molecule type" value="Genomic_DNA"/>
</dbReference>
<keyword evidence="4" id="KW-0812">Transmembrane</keyword>
<reference evidence="6" key="1">
    <citation type="submission" date="2021-02" db="EMBL/GenBank/DDBJ databases">
        <authorList>
            <person name="Nowell W R."/>
        </authorList>
    </citation>
    <scope>NUCLEOTIDE SEQUENCE</scope>
</reference>
<feature type="transmembrane region" description="Helical" evidence="4">
    <location>
        <begin position="154"/>
        <end position="174"/>
    </location>
</feature>
<feature type="repeat" description="TPR" evidence="3">
    <location>
        <begin position="101"/>
        <end position="134"/>
    </location>
</feature>
<dbReference type="Gene3D" id="1.25.40.10">
    <property type="entry name" value="Tetratricopeptide repeat domain"/>
    <property type="match status" value="1"/>
</dbReference>
<dbReference type="AlphaFoldDB" id="A0A8S2HXH4"/>
<keyword evidence="4" id="KW-1133">Transmembrane helix</keyword>
<feature type="transmembrane region" description="Helical" evidence="4">
    <location>
        <begin position="186"/>
        <end position="203"/>
    </location>
</feature>